<reference evidence="1" key="1">
    <citation type="submission" date="2020-07" db="EMBL/GenBank/DDBJ databases">
        <title>Huge and variable diversity of episymbiotic CPR bacteria and DPANN archaea in groundwater ecosystems.</title>
        <authorList>
            <person name="He C.Y."/>
            <person name="Keren R."/>
            <person name="Whittaker M."/>
            <person name="Farag I.F."/>
            <person name="Doudna J."/>
            <person name="Cate J.H.D."/>
            <person name="Banfield J.F."/>
        </authorList>
    </citation>
    <scope>NUCLEOTIDE SEQUENCE</scope>
    <source>
        <strain evidence="1">NC_groundwater_1296_Ag_S-0.2um_52_80</strain>
    </source>
</reference>
<name>A0A8T3YIY3_9ARCH</name>
<dbReference type="Proteomes" id="UP000732298">
    <property type="component" value="Unassembled WGS sequence"/>
</dbReference>
<dbReference type="EMBL" id="JACQPB010000034">
    <property type="protein sequence ID" value="MBI4210484.1"/>
    <property type="molecule type" value="Genomic_DNA"/>
</dbReference>
<accession>A0A8T3YIY3</accession>
<organism evidence="1 2">
    <name type="scientific">Candidatus Iainarchaeum sp</name>
    <dbReference type="NCBI Taxonomy" id="3101447"/>
    <lineage>
        <taxon>Archaea</taxon>
        <taxon>Candidatus Iainarchaeota</taxon>
        <taxon>Candidatus Iainarchaeia</taxon>
        <taxon>Candidatus Iainarchaeales</taxon>
        <taxon>Candidatus Iainarchaeaceae</taxon>
        <taxon>Candidatus Iainarchaeum</taxon>
    </lineage>
</organism>
<proteinExistence type="predicted"/>
<dbReference type="AlphaFoldDB" id="A0A8T3YIY3"/>
<gene>
    <name evidence="1" type="ORF">HY544_03195</name>
</gene>
<evidence type="ECO:0000313" key="1">
    <source>
        <dbReference type="EMBL" id="MBI4210484.1"/>
    </source>
</evidence>
<sequence>MLPSTLYLSRVSYSSEKRQIIVEFSNRCERVSQRHQFFPKFFFQLGAIPEADFRAVVAGFAPQKFKVTVNDGVASVFAASFSDLKALNNFLGKCFGSRCNIVEPERQFLMERGWNYFDSFSRDSEGVHRLERFDFPDVNLPFLSAAFKETVTELLRSNDALANDLLSKAALSRILRVPLMGREAGDPPVEILLENIFFTAGMPLPVGASSPSGRINFFPGKGEIDFSRLVAMLSSRPFSNIGFETMNCQCCRPSSPDARNILPSGLVKVRFLREGFYFSPFSMVWAHEFHESMPFRELRESRMREYCHQVPPAGPFSRGSEGFVMLIDAVSLERQGFVEVLRDYSPAWFCTVNEGSLSREVNSLLRCLSSLESLIHSEGAKVAASNGLFFSQAIGSSPEFFYRKALKGVVSALLSSLPAQLITPGGRFFSKNVAMALEALNGGIARDFEDSVINGCERVIFPCFSRAVVDKASIMTLAKRFSELYNVEMPLLGIRSNS</sequence>
<comment type="caution">
    <text evidence="1">The sequence shown here is derived from an EMBL/GenBank/DDBJ whole genome shotgun (WGS) entry which is preliminary data.</text>
</comment>
<protein>
    <submittedName>
        <fullName evidence="1">Uncharacterized protein</fullName>
    </submittedName>
</protein>
<evidence type="ECO:0000313" key="2">
    <source>
        <dbReference type="Proteomes" id="UP000732298"/>
    </source>
</evidence>